<dbReference type="EMBL" id="CM010721">
    <property type="protein sequence ID" value="RZC69721.1"/>
    <property type="molecule type" value="Genomic_DNA"/>
</dbReference>
<dbReference type="Proteomes" id="UP000316621">
    <property type="component" value="Chromosome 7"/>
</dbReference>
<organism evidence="1 2">
    <name type="scientific">Papaver somniferum</name>
    <name type="common">Opium poppy</name>
    <dbReference type="NCBI Taxonomy" id="3469"/>
    <lineage>
        <taxon>Eukaryota</taxon>
        <taxon>Viridiplantae</taxon>
        <taxon>Streptophyta</taxon>
        <taxon>Embryophyta</taxon>
        <taxon>Tracheophyta</taxon>
        <taxon>Spermatophyta</taxon>
        <taxon>Magnoliopsida</taxon>
        <taxon>Ranunculales</taxon>
        <taxon>Papaveraceae</taxon>
        <taxon>Papaveroideae</taxon>
        <taxon>Papaver</taxon>
    </lineage>
</organism>
<evidence type="ECO:0000313" key="2">
    <source>
        <dbReference type="Proteomes" id="UP000316621"/>
    </source>
</evidence>
<evidence type="ECO:0000313" key="1">
    <source>
        <dbReference type="EMBL" id="RZC69721.1"/>
    </source>
</evidence>
<dbReference type="PANTHER" id="PTHR37201:SF1">
    <property type="entry name" value="WD REPEAT PROTEIN"/>
    <property type="match status" value="1"/>
</dbReference>
<reference evidence="1 2" key="1">
    <citation type="journal article" date="2018" name="Science">
        <title>The opium poppy genome and morphinan production.</title>
        <authorList>
            <person name="Guo L."/>
            <person name="Winzer T."/>
            <person name="Yang X."/>
            <person name="Li Y."/>
            <person name="Ning Z."/>
            <person name="He Z."/>
            <person name="Teodor R."/>
            <person name="Lu Y."/>
            <person name="Bowser T.A."/>
            <person name="Graham I.A."/>
            <person name="Ye K."/>
        </authorList>
    </citation>
    <scope>NUCLEOTIDE SEQUENCE [LARGE SCALE GENOMIC DNA]</scope>
    <source>
        <strain evidence="2">cv. HN1</strain>
        <tissue evidence="1">Leaves</tissue>
    </source>
</reference>
<proteinExistence type="predicted"/>
<protein>
    <submittedName>
        <fullName evidence="1">Uncharacterized protein</fullName>
    </submittedName>
</protein>
<dbReference type="Gramene" id="RZC69721">
    <property type="protein sequence ID" value="RZC69721"/>
    <property type="gene ID" value="C5167_032858"/>
</dbReference>
<accession>A0A4Y7KC38</accession>
<gene>
    <name evidence="1" type="ORF">C5167_032858</name>
</gene>
<sequence length="323" mass="36525">MCPRACISLPCNSLLYPHSSISRQTDVFNLGLGLGLKKKNLPILHSRRKNVGIKAVDGQTSESLSSWDEKPYEISSDETKVFYDEQDIMTFLDPPKELIPLDPSSYNPAGYLWKKIDDIPEERRHRLLHFLNSRCTFFPLISRIWGIAGTRYEDSKLAKKSASSFLSDACNLLSLEFWNCRTSGGPLPISLINLFKKVMFCKDGETFGRILYGGPILGGIANSYSPLYFTVKQHKEIMSTEQPCDFAYEFGDGLLDLQDYPQGFPKSVKHPWPFNDHVVVYVRNVGPGVLVGQAWQEGKKLEQVPKKLCGEILMVKDYSSNLQ</sequence>
<keyword evidence="2" id="KW-1185">Reference proteome</keyword>
<name>A0A4Y7KC38_PAPSO</name>
<dbReference type="OMA" id="PWDDKPY"/>
<dbReference type="PANTHER" id="PTHR37201">
    <property type="entry name" value="WD REPEAT PROTEIN"/>
    <property type="match status" value="1"/>
</dbReference>
<dbReference type="AlphaFoldDB" id="A0A4Y7KC38"/>